<protein>
    <submittedName>
        <fullName evidence="1">Uncharacterized protein</fullName>
    </submittedName>
</protein>
<accession>A0A3G3BYI6</accession>
<gene>
    <name evidence="1" type="ORF">Pylas_012</name>
</gene>
<reference evidence="2" key="1">
    <citation type="submission" date="2018-09" db="EMBL/GenBank/DDBJ databases">
        <title>Complete genome of Klebsiella pneumoniae phage Pylas.</title>
        <authorList>
            <person name="Powell J.E."/>
            <person name="Lessor L."/>
            <person name="O'Leary C.J."/>
            <person name="Liu M."/>
        </authorList>
    </citation>
    <scope>NUCLEOTIDE SEQUENCE [LARGE SCALE GENOMIC DNA]</scope>
</reference>
<sequence>MNNELLIFLNAFVRSNTYKGRSKICSTLQSEAENCQGASCSECIIMTQHIFEYEYPIVIINVSQAINPKGWDINES</sequence>
<dbReference type="Proteomes" id="UP000278488">
    <property type="component" value="Segment"/>
</dbReference>
<organism evidence="1 2">
    <name type="scientific">Klebsiella phage Pylas</name>
    <dbReference type="NCBI Taxonomy" id="2419682"/>
    <lineage>
        <taxon>Viruses</taxon>
        <taxon>Duplodnaviria</taxon>
        <taxon>Heunggongvirae</taxon>
        <taxon>Uroviricota</taxon>
        <taxon>Caudoviricetes</taxon>
        <taxon>Schitoviridae</taxon>
        <taxon>Humphriesvirinae</taxon>
        <taxon>Pylasvirus</taxon>
        <taxon>Pylasvirus pylas</taxon>
    </lineage>
</organism>
<keyword evidence="2" id="KW-1185">Reference proteome</keyword>
<evidence type="ECO:0000313" key="1">
    <source>
        <dbReference type="EMBL" id="AYP69266.1"/>
    </source>
</evidence>
<dbReference type="EMBL" id="MH899585">
    <property type="protein sequence ID" value="AYP69266.1"/>
    <property type="molecule type" value="Genomic_DNA"/>
</dbReference>
<evidence type="ECO:0000313" key="2">
    <source>
        <dbReference type="Proteomes" id="UP000278488"/>
    </source>
</evidence>
<name>A0A3G3BYI6_9CAUD</name>
<proteinExistence type="predicted"/>